<protein>
    <submittedName>
        <fullName evidence="2">Uu.00g059310.m01.CDS01</fullName>
    </submittedName>
</protein>
<keyword evidence="3" id="KW-1185">Reference proteome</keyword>
<feature type="region of interest" description="Disordered" evidence="1">
    <location>
        <begin position="27"/>
        <end position="52"/>
    </location>
</feature>
<sequence>MLRALTLRRPPHLVRATQLTTLLRPQLTKPKQCGTPKSYASQHDEQRDRGQRLRRRLSLPDDFEKLTHDDIIRLVLDLHIKDPAYIFAQARKCWAPTLRLRKSCFRALESALEREGREVEDLGRLPDQIWVERHPHGATKGSHIAVNEELSYNAAAMVRQVARGGPLREDAIFVEVMASVRAQLRHWRQQHFIEPQQKVPVLIAFREQYVSGEFQAGVLRYTEVGRWVEPKSRELLNSLDKQKSKDEIDTAADHGVAPGKKRGMAAVARSPDSAAQALSNSASSVPRANVSESRLTSRTTPLTVDNIIGWLEGSWSKKNDEALRNHIVLYCDGGPHGKGKARADRFVKDNQKPGGKLYDYWSIFGGPEFQDEFGSVDLEEISFRRMGAEALASAATGMVWLFNWDDRKPEDIFVKVELPILQGRERGVFVLSMEDDAKTINDIKKDKHGNHINLTTVWYDEKHGAESD</sequence>
<evidence type="ECO:0000313" key="2">
    <source>
        <dbReference type="EMBL" id="CAJ2510031.1"/>
    </source>
</evidence>
<dbReference type="EMBL" id="CAUWAG010000013">
    <property type="protein sequence ID" value="CAJ2510031.1"/>
    <property type="molecule type" value="Genomic_DNA"/>
</dbReference>
<evidence type="ECO:0000313" key="3">
    <source>
        <dbReference type="Proteomes" id="UP001295740"/>
    </source>
</evidence>
<feature type="compositionally biased region" description="Low complexity" evidence="1">
    <location>
        <begin position="273"/>
        <end position="284"/>
    </location>
</feature>
<evidence type="ECO:0000256" key="1">
    <source>
        <dbReference type="SAM" id="MobiDB-lite"/>
    </source>
</evidence>
<dbReference type="Proteomes" id="UP001295740">
    <property type="component" value="Unassembled WGS sequence"/>
</dbReference>
<organism evidence="2 3">
    <name type="scientific">Anthostomella pinea</name>
    <dbReference type="NCBI Taxonomy" id="933095"/>
    <lineage>
        <taxon>Eukaryota</taxon>
        <taxon>Fungi</taxon>
        <taxon>Dikarya</taxon>
        <taxon>Ascomycota</taxon>
        <taxon>Pezizomycotina</taxon>
        <taxon>Sordariomycetes</taxon>
        <taxon>Xylariomycetidae</taxon>
        <taxon>Xylariales</taxon>
        <taxon>Xylariaceae</taxon>
        <taxon>Anthostomella</taxon>
    </lineage>
</organism>
<name>A0AAI8VRZ7_9PEZI</name>
<feature type="compositionally biased region" description="Basic and acidic residues" evidence="1">
    <location>
        <begin position="42"/>
        <end position="51"/>
    </location>
</feature>
<proteinExistence type="predicted"/>
<dbReference type="AlphaFoldDB" id="A0AAI8VRZ7"/>
<comment type="caution">
    <text evidence="2">The sequence shown here is derived from an EMBL/GenBank/DDBJ whole genome shotgun (WGS) entry which is preliminary data.</text>
</comment>
<reference evidence="2" key="1">
    <citation type="submission" date="2023-10" db="EMBL/GenBank/DDBJ databases">
        <authorList>
            <person name="Hackl T."/>
        </authorList>
    </citation>
    <scope>NUCLEOTIDE SEQUENCE</scope>
</reference>
<feature type="region of interest" description="Disordered" evidence="1">
    <location>
        <begin position="270"/>
        <end position="292"/>
    </location>
</feature>
<accession>A0AAI8VRZ7</accession>
<gene>
    <name evidence="2" type="ORF">KHLLAP_LOCUS10499</name>
</gene>